<dbReference type="Proteomes" id="UP001060368">
    <property type="component" value="Chromosome"/>
</dbReference>
<dbReference type="Gene3D" id="1.10.10.10">
    <property type="entry name" value="Winged helix-like DNA-binding domain superfamily/Winged helix DNA-binding domain"/>
    <property type="match status" value="1"/>
</dbReference>
<dbReference type="EMBL" id="CP096115">
    <property type="protein sequence ID" value="UUX91710.1"/>
    <property type="molecule type" value="Genomic_DNA"/>
</dbReference>
<evidence type="ECO:0000256" key="1">
    <source>
        <dbReference type="ARBA" id="ARBA00023015"/>
    </source>
</evidence>
<dbReference type="GO" id="GO:0003700">
    <property type="term" value="F:DNA-binding transcription factor activity"/>
    <property type="evidence" value="ECO:0007669"/>
    <property type="project" value="InterPro"/>
</dbReference>
<dbReference type="GeneID" id="74308046"/>
<dbReference type="GO" id="GO:0003677">
    <property type="term" value="F:DNA binding"/>
    <property type="evidence" value="ECO:0007669"/>
    <property type="project" value="UniProtKB-KW"/>
</dbReference>
<dbReference type="KEGG" id="mend:L6E24_10055"/>
<sequence>MLDGDEVSRLLDILGNRNRRRIIQLLRQKPCFVTEISDRLMISPKAVIEHLQMMERESILISHGDEINRRKYYHLSRDFRITVNIEDVVVAGRDFEGDNEDFKLNLFKKTLIVRKMVKSRDEVLVDLDYLERDLEKKIRDLKIFCKEIIDSEAEFNLITALAGYNMSVEDLEEFCGISGDDLMISLGKLTEKGIVERSGNQYKLCGNYET</sequence>
<evidence type="ECO:0000313" key="6">
    <source>
        <dbReference type="Proteomes" id="UP001060368"/>
    </source>
</evidence>
<feature type="domain" description="HTH arsR-type" evidence="4">
    <location>
        <begin position="9"/>
        <end position="84"/>
    </location>
</feature>
<dbReference type="RefSeq" id="WP_257741863.1">
    <property type="nucleotide sequence ID" value="NZ_CP096115.1"/>
</dbReference>
<evidence type="ECO:0000256" key="3">
    <source>
        <dbReference type="ARBA" id="ARBA00023163"/>
    </source>
</evidence>
<dbReference type="PANTHER" id="PTHR33154">
    <property type="entry name" value="TRANSCRIPTIONAL REGULATOR, ARSR FAMILY"/>
    <property type="match status" value="1"/>
</dbReference>
<dbReference type="CDD" id="cd00090">
    <property type="entry name" value="HTH_ARSR"/>
    <property type="match status" value="1"/>
</dbReference>
<evidence type="ECO:0000256" key="2">
    <source>
        <dbReference type="ARBA" id="ARBA00023125"/>
    </source>
</evidence>
<dbReference type="SMART" id="SM00418">
    <property type="entry name" value="HTH_ARSR"/>
    <property type="match status" value="1"/>
</dbReference>
<dbReference type="InterPro" id="IPR051081">
    <property type="entry name" value="HTH_MetalResp_TranReg"/>
</dbReference>
<keyword evidence="1" id="KW-0805">Transcription regulation</keyword>
<name>A0A9E7TJG6_9EURY</name>
<keyword evidence="6" id="KW-1185">Reference proteome</keyword>
<keyword evidence="2" id="KW-0238">DNA-binding</keyword>
<evidence type="ECO:0000313" key="5">
    <source>
        <dbReference type="EMBL" id="UUX91710.1"/>
    </source>
</evidence>
<dbReference type="PANTHER" id="PTHR33154:SF33">
    <property type="entry name" value="TRANSCRIPTIONAL REPRESSOR SDPR"/>
    <property type="match status" value="1"/>
</dbReference>
<proteinExistence type="predicted"/>
<protein>
    <submittedName>
        <fullName evidence="5">ArsR family transcriptional regulator</fullName>
    </submittedName>
</protein>
<dbReference type="Pfam" id="PF01022">
    <property type="entry name" value="HTH_5"/>
    <property type="match status" value="1"/>
</dbReference>
<dbReference type="SUPFAM" id="SSF46785">
    <property type="entry name" value="Winged helix' DNA-binding domain"/>
    <property type="match status" value="1"/>
</dbReference>
<dbReference type="InterPro" id="IPR036388">
    <property type="entry name" value="WH-like_DNA-bd_sf"/>
</dbReference>
<keyword evidence="3" id="KW-0804">Transcription</keyword>
<dbReference type="AlphaFoldDB" id="A0A9E7TJG6"/>
<reference evidence="5" key="1">
    <citation type="submission" date="2022-04" db="EMBL/GenBank/DDBJ databases">
        <title>Complete genome of Methanoplanus endosymbiosus DSM 3599.</title>
        <authorList>
            <person name="Chen S.-C."/>
            <person name="You Y.-T."/>
            <person name="Zhou Y.-Z."/>
            <person name="Lai M.-C."/>
        </authorList>
    </citation>
    <scope>NUCLEOTIDE SEQUENCE</scope>
    <source>
        <strain evidence="5">DSM 3599</strain>
    </source>
</reference>
<organism evidence="5 6">
    <name type="scientific">Methanoplanus endosymbiosus</name>
    <dbReference type="NCBI Taxonomy" id="33865"/>
    <lineage>
        <taxon>Archaea</taxon>
        <taxon>Methanobacteriati</taxon>
        <taxon>Methanobacteriota</taxon>
        <taxon>Stenosarchaea group</taxon>
        <taxon>Methanomicrobia</taxon>
        <taxon>Methanomicrobiales</taxon>
        <taxon>Methanomicrobiaceae</taxon>
        <taxon>Methanoplanus</taxon>
    </lineage>
</organism>
<dbReference type="InterPro" id="IPR011991">
    <property type="entry name" value="ArsR-like_HTH"/>
</dbReference>
<dbReference type="InterPro" id="IPR001845">
    <property type="entry name" value="HTH_ArsR_DNA-bd_dom"/>
</dbReference>
<accession>A0A9E7TJG6</accession>
<evidence type="ECO:0000259" key="4">
    <source>
        <dbReference type="SMART" id="SM00418"/>
    </source>
</evidence>
<gene>
    <name evidence="5" type="ORF">L6E24_10055</name>
</gene>
<dbReference type="InterPro" id="IPR036390">
    <property type="entry name" value="WH_DNA-bd_sf"/>
</dbReference>